<comment type="subcellular location">
    <subcellularLocation>
        <location evidence="1">Cell envelope</location>
    </subcellularLocation>
</comment>
<dbReference type="Gene3D" id="3.40.50.1980">
    <property type="entry name" value="Nitrogenase molybdenum iron protein domain"/>
    <property type="match status" value="2"/>
</dbReference>
<evidence type="ECO:0000313" key="8">
    <source>
        <dbReference type="EMBL" id="KAA8786352.1"/>
    </source>
</evidence>
<protein>
    <submittedName>
        <fullName evidence="8">ABC transporter substrate-binding protein</fullName>
    </submittedName>
</protein>
<dbReference type="RefSeq" id="WP_123066066.1">
    <property type="nucleotide sequence ID" value="NZ_RIAS01000013.1"/>
</dbReference>
<keyword evidence="3" id="KW-0813">Transport</keyword>
<evidence type="ECO:0000256" key="6">
    <source>
        <dbReference type="SAM" id="SignalP"/>
    </source>
</evidence>
<dbReference type="GO" id="GO:0030288">
    <property type="term" value="C:outer membrane-bounded periplasmic space"/>
    <property type="evidence" value="ECO:0007669"/>
    <property type="project" value="TreeGrafter"/>
</dbReference>
<feature type="chain" id="PRO_5039086009" evidence="6">
    <location>
        <begin position="32"/>
        <end position="346"/>
    </location>
</feature>
<dbReference type="PANTHER" id="PTHR30532:SF1">
    <property type="entry name" value="IRON(3+)-HYDROXAMATE-BINDING PROTEIN FHUD"/>
    <property type="match status" value="1"/>
</dbReference>
<proteinExistence type="inferred from homology"/>
<dbReference type="PROSITE" id="PS51257">
    <property type="entry name" value="PROKAR_LIPOPROTEIN"/>
    <property type="match status" value="1"/>
</dbReference>
<dbReference type="GO" id="GO:1901678">
    <property type="term" value="P:iron coordination entity transport"/>
    <property type="evidence" value="ECO:0007669"/>
    <property type="project" value="UniProtKB-ARBA"/>
</dbReference>
<dbReference type="AlphaFoldDB" id="A0A5M9WXV3"/>
<evidence type="ECO:0000259" key="7">
    <source>
        <dbReference type="PROSITE" id="PS50983"/>
    </source>
</evidence>
<accession>A0A5M9WXV3</accession>
<comment type="similarity">
    <text evidence="2">Belongs to the bacterial solute-binding protein 8 family.</text>
</comment>
<dbReference type="PANTHER" id="PTHR30532">
    <property type="entry name" value="IRON III DICITRATE-BINDING PERIPLASMIC PROTEIN"/>
    <property type="match status" value="1"/>
</dbReference>
<evidence type="ECO:0000256" key="1">
    <source>
        <dbReference type="ARBA" id="ARBA00004196"/>
    </source>
</evidence>
<feature type="signal peptide" evidence="6">
    <location>
        <begin position="1"/>
        <end position="31"/>
    </location>
</feature>
<feature type="domain" description="Fe/B12 periplasmic-binding" evidence="7">
    <location>
        <begin position="92"/>
        <end position="346"/>
    </location>
</feature>
<dbReference type="Proteomes" id="UP000323664">
    <property type="component" value="Unassembled WGS sequence"/>
</dbReference>
<dbReference type="PROSITE" id="PS50983">
    <property type="entry name" value="FE_B12_PBP"/>
    <property type="match status" value="1"/>
</dbReference>
<dbReference type="OrthoDB" id="2660924at2"/>
<evidence type="ECO:0000256" key="3">
    <source>
        <dbReference type="ARBA" id="ARBA00022448"/>
    </source>
</evidence>
<feature type="compositionally biased region" description="Polar residues" evidence="5">
    <location>
        <begin position="45"/>
        <end position="66"/>
    </location>
</feature>
<reference evidence="8 9" key="1">
    <citation type="journal article" date="2019" name="J. Ind. Microbiol. Biotechnol.">
        <title>Paenibacillus amylolyticus 27C64 has a diverse set of carbohydrate-active enzymes and complete pectin deconstruction system.</title>
        <authorList>
            <person name="Keggi C."/>
            <person name="Doran-Peterson J."/>
        </authorList>
    </citation>
    <scope>NUCLEOTIDE SEQUENCE [LARGE SCALE GENOMIC DNA]</scope>
    <source>
        <strain evidence="8 9">27C64</strain>
    </source>
</reference>
<evidence type="ECO:0000313" key="9">
    <source>
        <dbReference type="Proteomes" id="UP000323664"/>
    </source>
</evidence>
<name>A0A5M9WXV3_PAEAM</name>
<dbReference type="SUPFAM" id="SSF53807">
    <property type="entry name" value="Helical backbone' metal receptor"/>
    <property type="match status" value="1"/>
</dbReference>
<dbReference type="Pfam" id="PF01497">
    <property type="entry name" value="Peripla_BP_2"/>
    <property type="match status" value="1"/>
</dbReference>
<evidence type="ECO:0000256" key="4">
    <source>
        <dbReference type="ARBA" id="ARBA00022729"/>
    </source>
</evidence>
<feature type="region of interest" description="Disordered" evidence="5">
    <location>
        <begin position="38"/>
        <end position="71"/>
    </location>
</feature>
<keyword evidence="4 6" id="KW-0732">Signal</keyword>
<evidence type="ECO:0000256" key="5">
    <source>
        <dbReference type="SAM" id="MobiDB-lite"/>
    </source>
</evidence>
<dbReference type="InterPro" id="IPR002491">
    <property type="entry name" value="ABC_transptr_periplasmic_BD"/>
</dbReference>
<dbReference type="InterPro" id="IPR051313">
    <property type="entry name" value="Bact_iron-sidero_bind"/>
</dbReference>
<comment type="caution">
    <text evidence="8">The sequence shown here is derived from an EMBL/GenBank/DDBJ whole genome shotgun (WGS) entry which is preliminary data.</text>
</comment>
<sequence>MQNKVQKKFQKKFRSTALLLTVTALSVLLLACGNEASTSETTSTNQGTELTNQANKNTDTNQQTTADEGDVGQTRQFKDWTGHTVTVPVTPQRVIYHGEVTGDLVALGVNPVGILRQEGMVFDKQVADAEDVGFPFSVEKAVGLNPDLIIFSNSDEAQYDQISKIAPTVTFDSFATLEERMRTLGDLLNKKQEAEDWITANKTATEEMWKKLREQGLKEGETASVFTMYPGNRLFVMAGAGLPQLLYGKDGMKPTPEIQKLLNEEMGFAEISTEKMTEIAGDRIFILEPVTEDAKQSSKELMDSPVWKNLPAVKAGKVYHFDIVKASGDAMSREWLLKELPEQIIQ</sequence>
<gene>
    <name evidence="8" type="ORF">EC604_21160</name>
</gene>
<organism evidence="8 9">
    <name type="scientific">Paenibacillus amylolyticus</name>
    <dbReference type="NCBI Taxonomy" id="1451"/>
    <lineage>
        <taxon>Bacteria</taxon>
        <taxon>Bacillati</taxon>
        <taxon>Bacillota</taxon>
        <taxon>Bacilli</taxon>
        <taxon>Bacillales</taxon>
        <taxon>Paenibacillaceae</taxon>
        <taxon>Paenibacillus</taxon>
    </lineage>
</organism>
<evidence type="ECO:0000256" key="2">
    <source>
        <dbReference type="ARBA" id="ARBA00008814"/>
    </source>
</evidence>
<dbReference type="EMBL" id="RIAS01000013">
    <property type="protein sequence ID" value="KAA8786352.1"/>
    <property type="molecule type" value="Genomic_DNA"/>
</dbReference>